<keyword evidence="4" id="KW-1185">Reference proteome</keyword>
<evidence type="ECO:0000313" key="3">
    <source>
        <dbReference type="EMBL" id="RMB81290.1"/>
    </source>
</evidence>
<reference evidence="3 4" key="1">
    <citation type="submission" date="2017-11" db="EMBL/GenBank/DDBJ databases">
        <title>Draft genome of actinobacteria isolated from guarana (Paullinia cupana (Mart.) Ducke.</title>
        <authorList>
            <person name="Siqueira K.A."/>
            <person name="Liotti R.G."/>
            <person name="Mendes T.A.O."/>
            <person name="Soares M.A."/>
        </authorList>
    </citation>
    <scope>NUCLEOTIDE SEQUENCE [LARGE SCALE GENOMIC DNA]</scope>
    <source>
        <strain evidence="3 4">193</strain>
    </source>
</reference>
<dbReference type="EMBL" id="PENI01000032">
    <property type="protein sequence ID" value="RMB81290.1"/>
    <property type="molecule type" value="Genomic_DNA"/>
</dbReference>
<keyword evidence="2" id="KW-1133">Transmembrane helix</keyword>
<keyword evidence="2" id="KW-0472">Membrane</keyword>
<gene>
    <name evidence="3" type="ORF">CTZ28_35405</name>
</gene>
<sequence length="172" mass="17916">MSQPNYQPQQPGWGGTPPPQAPKKTNVGKVIGLGCGGLLGLFVVVLIIGAVVGGGDDGKPESKPTSVSAEDKAKAREAAGLPAEPSAEARKAFLDALNAIDARIIKPGKDDQAVSRGLNQCSSVKSSPDDTEGLAKSALGRFTIDTRFPEINTQETGKKIVDAVRKHLCPDF</sequence>
<proteinExistence type="predicted"/>
<comment type="caution">
    <text evidence="3">The sequence shown here is derived from an EMBL/GenBank/DDBJ whole genome shotgun (WGS) entry which is preliminary data.</text>
</comment>
<accession>A0A3M0HZ73</accession>
<feature type="region of interest" description="Disordered" evidence="1">
    <location>
        <begin position="55"/>
        <end position="85"/>
    </location>
</feature>
<evidence type="ECO:0000256" key="2">
    <source>
        <dbReference type="SAM" id="Phobius"/>
    </source>
</evidence>
<feature type="region of interest" description="Disordered" evidence="1">
    <location>
        <begin position="1"/>
        <end position="26"/>
    </location>
</feature>
<evidence type="ECO:0008006" key="5">
    <source>
        <dbReference type="Google" id="ProtNLM"/>
    </source>
</evidence>
<organism evidence="3 4">
    <name type="scientific">Streptomyces shenzhenensis</name>
    <dbReference type="NCBI Taxonomy" id="943815"/>
    <lineage>
        <taxon>Bacteria</taxon>
        <taxon>Bacillati</taxon>
        <taxon>Actinomycetota</taxon>
        <taxon>Actinomycetes</taxon>
        <taxon>Kitasatosporales</taxon>
        <taxon>Streptomycetaceae</taxon>
        <taxon>Streptomyces</taxon>
    </lineage>
</organism>
<dbReference type="AlphaFoldDB" id="A0A3M0HZ73"/>
<keyword evidence="2" id="KW-0812">Transmembrane</keyword>
<evidence type="ECO:0000256" key="1">
    <source>
        <dbReference type="SAM" id="MobiDB-lite"/>
    </source>
</evidence>
<name>A0A3M0HZ73_9ACTN</name>
<feature type="transmembrane region" description="Helical" evidence="2">
    <location>
        <begin position="30"/>
        <end position="53"/>
    </location>
</feature>
<dbReference type="Proteomes" id="UP000270471">
    <property type="component" value="Unassembled WGS sequence"/>
</dbReference>
<evidence type="ECO:0000313" key="4">
    <source>
        <dbReference type="Proteomes" id="UP000270471"/>
    </source>
</evidence>
<protein>
    <recommendedName>
        <fullName evidence="5">DUF732 domain-containing protein</fullName>
    </recommendedName>
</protein>